<keyword evidence="6" id="KW-0472">Membrane</keyword>
<evidence type="ECO:0000256" key="4">
    <source>
        <dbReference type="ARBA" id="ARBA00022692"/>
    </source>
</evidence>
<dbReference type="EMBL" id="WTYM01000022">
    <property type="protein sequence ID" value="MXO58245.1"/>
    <property type="molecule type" value="Genomic_DNA"/>
</dbReference>
<dbReference type="Pfam" id="PF07715">
    <property type="entry name" value="Plug"/>
    <property type="match status" value="1"/>
</dbReference>
<dbReference type="Gene3D" id="2.170.130.10">
    <property type="entry name" value="TonB-dependent receptor, plug domain"/>
    <property type="match status" value="1"/>
</dbReference>
<keyword evidence="3" id="KW-1134">Transmembrane beta strand</keyword>
<evidence type="ECO:0000256" key="2">
    <source>
        <dbReference type="ARBA" id="ARBA00022448"/>
    </source>
</evidence>
<dbReference type="InterPro" id="IPR037066">
    <property type="entry name" value="Plug_dom_sf"/>
</dbReference>
<feature type="domain" description="TonB-dependent receptor plug" evidence="8">
    <location>
        <begin position="165"/>
        <end position="243"/>
    </location>
</feature>
<evidence type="ECO:0000256" key="7">
    <source>
        <dbReference type="ARBA" id="ARBA00023237"/>
    </source>
</evidence>
<comment type="caution">
    <text evidence="10">The sequence shown here is derived from an EMBL/GenBank/DDBJ whole genome shotgun (WGS) entry which is preliminary data.</text>
</comment>
<dbReference type="GO" id="GO:0030246">
    <property type="term" value="F:carbohydrate binding"/>
    <property type="evidence" value="ECO:0007669"/>
    <property type="project" value="InterPro"/>
</dbReference>
<feature type="domain" description="Outer membrane protein beta-barrel" evidence="9">
    <location>
        <begin position="411"/>
        <end position="819"/>
    </location>
</feature>
<evidence type="ECO:0000256" key="3">
    <source>
        <dbReference type="ARBA" id="ARBA00022452"/>
    </source>
</evidence>
<dbReference type="Proteomes" id="UP000433652">
    <property type="component" value="Unassembled WGS sequence"/>
</dbReference>
<dbReference type="GO" id="GO:0015344">
    <property type="term" value="F:siderophore uptake transmembrane transporter activity"/>
    <property type="evidence" value="ECO:0007669"/>
    <property type="project" value="TreeGrafter"/>
</dbReference>
<dbReference type="InterPro" id="IPR036942">
    <property type="entry name" value="Beta-barrel_TonB_sf"/>
</dbReference>
<comment type="subcellular location">
    <subcellularLocation>
        <location evidence="1">Cell outer membrane</location>
        <topology evidence="1">Multi-pass membrane protein</topology>
    </subcellularLocation>
</comment>
<proteinExistence type="predicted"/>
<dbReference type="AlphaFoldDB" id="A0A6I4SQZ7"/>
<dbReference type="GO" id="GO:0044718">
    <property type="term" value="P:siderophore transmembrane transport"/>
    <property type="evidence" value="ECO:0007669"/>
    <property type="project" value="TreeGrafter"/>
</dbReference>
<dbReference type="SUPFAM" id="SSF56935">
    <property type="entry name" value="Porins"/>
    <property type="match status" value="1"/>
</dbReference>
<dbReference type="Gene3D" id="2.60.40.1120">
    <property type="entry name" value="Carboxypeptidase-like, regulatory domain"/>
    <property type="match status" value="1"/>
</dbReference>
<sequence length="824" mass="91115">MSCIEPSKGRSRGQGRMFANKVSWWLACGSCIVAPAMAEGAEISIELIDGENKRPIAQAGLLLDDPLEPDAAEPVEVAVSDEAGRAVLTDVPQGRYRLTVTAAGYAPFTTEVLVGRTATALDLGTIALEADSGNRILVQGARQQDVDLGAGVNSYDIANDAIASSGTLLGALGTLPGITVEREGEVLLRGSDRVVILVDGKPSALTGIGNQRGLDSIPAGNVARVEVINNPSARYGAQGGAGIINIVMRESREAGWLGHVGVKGGFGALWRRQDDLPTELGSYTWTPKISPYFSLTHSGASADYQLQGEMLSQRKLPNNEFTTRFYNDGRIIASQVPENRQQTQYILKGGTDQRLSDDDILSISGVFDIEDHLDQAQVPFIETTSNTLTRYWFWRENEQTGHASGALNYRHDFAEAGHNIQLRGEYIRGWEDETYRLNEVSPVRIGTDQTRIVAIENTVPVSLDYVRPLRAGRIELGAKVQWRWIPVEYTTVPGQMSIIYPGLGETSDWRETIYAGYANFVWEPGWLVVEAGLRAEQTSVAYGLDPANIYYPNNDAYDYFRLFPNVRLTKELAGGTDISLFYNRRVDRPGEPELRVFPKYDDPELLKVGNPYLRPQFTTAWELSVQHDFGALSGSLAVYRRRISDAFQRIYAIDASNQTYDIVNKIYANTGVATNIGAELIGYWKPSDKVRLTASFSGYNIHRDETDITLLFPYVRSLTLPETEDFTWDGKIGLELALGNSTQAQVNATYYAPRDIAQGRQDKRGALDLSLTREIGDKWKLSLVANDVFNTFGTRTHVDGVGFDALYENFYETQSVIISVEMEL</sequence>
<dbReference type="SUPFAM" id="SSF49452">
    <property type="entry name" value="Starch-binding domain-like"/>
    <property type="match status" value="1"/>
</dbReference>
<evidence type="ECO:0000259" key="8">
    <source>
        <dbReference type="Pfam" id="PF07715"/>
    </source>
</evidence>
<evidence type="ECO:0000256" key="1">
    <source>
        <dbReference type="ARBA" id="ARBA00004571"/>
    </source>
</evidence>
<name>A0A6I4SQZ7_9SPHN</name>
<organism evidence="10 11">
    <name type="scientific">Croceibacterium salegens</name>
    <dbReference type="NCBI Taxonomy" id="1737568"/>
    <lineage>
        <taxon>Bacteria</taxon>
        <taxon>Pseudomonadati</taxon>
        <taxon>Pseudomonadota</taxon>
        <taxon>Alphaproteobacteria</taxon>
        <taxon>Sphingomonadales</taxon>
        <taxon>Erythrobacteraceae</taxon>
        <taxon>Croceibacterium</taxon>
    </lineage>
</organism>
<keyword evidence="7" id="KW-0998">Cell outer membrane</keyword>
<keyword evidence="5" id="KW-0732">Signal</keyword>
<reference evidence="10 11" key="1">
    <citation type="submission" date="2019-12" db="EMBL/GenBank/DDBJ databases">
        <title>Genomic-based taxomic classification of the family Erythrobacteraceae.</title>
        <authorList>
            <person name="Xu L."/>
        </authorList>
    </citation>
    <scope>NUCLEOTIDE SEQUENCE [LARGE SCALE GENOMIC DNA]</scope>
    <source>
        <strain evidence="10 11">MCCC 1K01500</strain>
    </source>
</reference>
<accession>A0A6I4SQZ7</accession>
<dbReference type="InterPro" id="IPR041700">
    <property type="entry name" value="OMP_b-brl_3"/>
</dbReference>
<dbReference type="Pfam" id="PF13620">
    <property type="entry name" value="CarboxypepD_reg"/>
    <property type="match status" value="1"/>
</dbReference>
<dbReference type="Gene3D" id="2.40.170.20">
    <property type="entry name" value="TonB-dependent receptor, beta-barrel domain"/>
    <property type="match status" value="1"/>
</dbReference>
<evidence type="ECO:0000256" key="6">
    <source>
        <dbReference type="ARBA" id="ARBA00023136"/>
    </source>
</evidence>
<keyword evidence="4" id="KW-0812">Transmembrane</keyword>
<dbReference type="Pfam" id="PF14905">
    <property type="entry name" value="OMP_b-brl_3"/>
    <property type="match status" value="1"/>
</dbReference>
<keyword evidence="10" id="KW-0675">Receptor</keyword>
<evidence type="ECO:0000256" key="5">
    <source>
        <dbReference type="ARBA" id="ARBA00022729"/>
    </source>
</evidence>
<evidence type="ECO:0000313" key="11">
    <source>
        <dbReference type="Proteomes" id="UP000433652"/>
    </source>
</evidence>
<evidence type="ECO:0000259" key="9">
    <source>
        <dbReference type="Pfam" id="PF14905"/>
    </source>
</evidence>
<dbReference type="InterPro" id="IPR039426">
    <property type="entry name" value="TonB-dep_rcpt-like"/>
</dbReference>
<dbReference type="PANTHER" id="PTHR30069">
    <property type="entry name" value="TONB-DEPENDENT OUTER MEMBRANE RECEPTOR"/>
    <property type="match status" value="1"/>
</dbReference>
<dbReference type="InterPro" id="IPR013784">
    <property type="entry name" value="Carb-bd-like_fold"/>
</dbReference>
<evidence type="ECO:0000313" key="10">
    <source>
        <dbReference type="EMBL" id="MXO58245.1"/>
    </source>
</evidence>
<keyword evidence="2" id="KW-0813">Transport</keyword>
<protein>
    <submittedName>
        <fullName evidence="10">TonB-dependent receptor</fullName>
    </submittedName>
</protein>
<keyword evidence="11" id="KW-1185">Reference proteome</keyword>
<dbReference type="InterPro" id="IPR012910">
    <property type="entry name" value="Plug_dom"/>
</dbReference>
<dbReference type="PANTHER" id="PTHR30069:SF29">
    <property type="entry name" value="HEMOGLOBIN AND HEMOGLOBIN-HAPTOGLOBIN-BINDING PROTEIN 1-RELATED"/>
    <property type="match status" value="1"/>
</dbReference>
<gene>
    <name evidence="10" type="ORF">GRI89_01630</name>
</gene>
<dbReference type="GO" id="GO:0009279">
    <property type="term" value="C:cell outer membrane"/>
    <property type="evidence" value="ECO:0007669"/>
    <property type="project" value="UniProtKB-SubCell"/>
</dbReference>